<gene>
    <name evidence="2" type="ORF">C0601_09945</name>
</gene>
<feature type="transmembrane region" description="Helical" evidence="1">
    <location>
        <begin position="321"/>
        <end position="338"/>
    </location>
</feature>
<feature type="transmembrane region" description="Helical" evidence="1">
    <location>
        <begin position="84"/>
        <end position="104"/>
    </location>
</feature>
<dbReference type="Proteomes" id="UP000234857">
    <property type="component" value="Unassembled WGS sequence"/>
</dbReference>
<proteinExistence type="predicted"/>
<evidence type="ECO:0000256" key="1">
    <source>
        <dbReference type="SAM" id="Phobius"/>
    </source>
</evidence>
<feature type="transmembrane region" description="Helical" evidence="1">
    <location>
        <begin position="191"/>
        <end position="212"/>
    </location>
</feature>
<feature type="transmembrane region" description="Helical" evidence="1">
    <location>
        <begin position="237"/>
        <end position="257"/>
    </location>
</feature>
<feature type="transmembrane region" description="Helical" evidence="1">
    <location>
        <begin position="134"/>
        <end position="151"/>
    </location>
</feature>
<feature type="transmembrane region" description="Helical" evidence="1">
    <location>
        <begin position="291"/>
        <end position="309"/>
    </location>
</feature>
<protein>
    <recommendedName>
        <fullName evidence="4">Glycosyltransferase RgtA/B/C/D-like domain-containing protein</fullName>
    </recommendedName>
</protein>
<comment type="caution">
    <text evidence="2">The sequence shown here is derived from an EMBL/GenBank/DDBJ whole genome shotgun (WGS) entry which is preliminary data.</text>
</comment>
<name>A0A2N5ZD49_MUIH1</name>
<dbReference type="AlphaFoldDB" id="A0A2N5ZD49"/>
<reference evidence="2 3" key="1">
    <citation type="submission" date="2017-11" db="EMBL/GenBank/DDBJ databases">
        <title>Genome-resolved metagenomics identifies genetic mobility, metabolic interactions, and unexpected diversity in perchlorate-reducing communities.</title>
        <authorList>
            <person name="Barnum T.P."/>
            <person name="Figueroa I.A."/>
            <person name="Carlstrom C.I."/>
            <person name="Lucas L.N."/>
            <person name="Engelbrektson A.L."/>
            <person name="Coates J.D."/>
        </authorList>
    </citation>
    <scope>NUCLEOTIDE SEQUENCE [LARGE SCALE GENOMIC DNA]</scope>
    <source>
        <strain evidence="2">BM706</strain>
    </source>
</reference>
<feature type="transmembrane region" description="Helical" evidence="1">
    <location>
        <begin position="110"/>
        <end position="127"/>
    </location>
</feature>
<evidence type="ECO:0000313" key="3">
    <source>
        <dbReference type="Proteomes" id="UP000234857"/>
    </source>
</evidence>
<feature type="transmembrane region" description="Helical" evidence="1">
    <location>
        <begin position="266"/>
        <end position="285"/>
    </location>
</feature>
<keyword evidence="1" id="KW-0812">Transmembrane</keyword>
<feature type="transmembrane region" description="Helical" evidence="1">
    <location>
        <begin position="12"/>
        <end position="29"/>
    </location>
</feature>
<dbReference type="EMBL" id="PKTG01000110">
    <property type="protein sequence ID" value="PLX16596.1"/>
    <property type="molecule type" value="Genomic_DNA"/>
</dbReference>
<feature type="transmembrane region" description="Helical" evidence="1">
    <location>
        <begin position="157"/>
        <end position="179"/>
    </location>
</feature>
<evidence type="ECO:0008006" key="4">
    <source>
        <dbReference type="Google" id="ProtNLM"/>
    </source>
</evidence>
<organism evidence="2 3">
    <name type="scientific">Muiribacterium halophilum</name>
    <dbReference type="NCBI Taxonomy" id="2053465"/>
    <lineage>
        <taxon>Bacteria</taxon>
        <taxon>Candidatus Muiribacteriota</taxon>
        <taxon>Candidatus Muiribacteriia</taxon>
        <taxon>Candidatus Muiribacteriales</taxon>
        <taxon>Candidatus Muiribacteriaceae</taxon>
        <taxon>Candidatus Muiribacterium</taxon>
    </lineage>
</organism>
<accession>A0A2N5ZD49</accession>
<sequence length="560" mass="65992">MQADLYKLNNKTIIFLFITAILFGFFLVYSDINKGMFTDSYVNLRMSRDIGVFFNNDSSGIYNENVLYPILIKAFSLFFSHQKAALFINMIFLSIGGLFFYLTVKRLNGSNLSALFSLILFLTNPLILFWNLRVMPDICFMSLICVFLYFIIEKKMVPSICIFLLMCLLRSEVILLLPLFLYEKRLRDKRVIIISLCLIVLFGVFFSKSLIFNSKLAFESISKVDIKTNLKNHILNIPYNLDISVAMLFFFSLFYMIRLDKQKKRFIVVGYTFLVYFFMNVFWPFVQFRHWLPFIPAIYMLISEFFYFLEKAIKKEDKLKKLWIIVIPLFLYTAYGSFDVSINRIRESSDAMMDADLAGQYSKNTKAVIFTNIPEILYWYSPDKEIHDFQDYEWLLANIEKIGEVEFILSDKKFKKKIDWPDILKIEKRFESTYKFVYPCFPAQGAENSWKFLDKKNKLITVGTDIYKLDKLKFLMMFATDAFALKDYDLSAFYLKKALIFVKNSDVNILNDINSKLKITLYNSIKKSEDKEKINRLIKEALSIPVLPELDDKIKGMRNE</sequence>
<keyword evidence="1" id="KW-1133">Transmembrane helix</keyword>
<evidence type="ECO:0000313" key="2">
    <source>
        <dbReference type="EMBL" id="PLX16596.1"/>
    </source>
</evidence>
<keyword evidence="1" id="KW-0472">Membrane</keyword>